<dbReference type="AlphaFoldDB" id="A0AAW3T584"/>
<comment type="similarity">
    <text evidence="3 13 16">Belongs to the phosphoglycerate kinase family.</text>
</comment>
<evidence type="ECO:0000313" key="18">
    <source>
        <dbReference type="Proteomes" id="UP000590225"/>
    </source>
</evidence>
<keyword evidence="11 13" id="KW-0067">ATP-binding</keyword>
<dbReference type="InterPro" id="IPR001576">
    <property type="entry name" value="Phosphoglycerate_kinase"/>
</dbReference>
<feature type="binding site" evidence="14">
    <location>
        <position position="43"/>
    </location>
    <ligand>
        <name>(2R)-3-phosphoglycerate</name>
        <dbReference type="ChEBI" id="CHEBI:58272"/>
    </ligand>
</feature>
<dbReference type="GO" id="GO:0005524">
    <property type="term" value="F:ATP binding"/>
    <property type="evidence" value="ECO:0007669"/>
    <property type="project" value="UniProtKB-KW"/>
</dbReference>
<dbReference type="SUPFAM" id="SSF53748">
    <property type="entry name" value="Phosphoglycerate kinase"/>
    <property type="match status" value="1"/>
</dbReference>
<dbReference type="GO" id="GO:0004618">
    <property type="term" value="F:phosphoglycerate kinase activity"/>
    <property type="evidence" value="ECO:0007669"/>
    <property type="project" value="UniProtKB-UniRule"/>
</dbReference>
<dbReference type="InterPro" id="IPR036043">
    <property type="entry name" value="Phosphoglycerate_kinase_sf"/>
</dbReference>
<gene>
    <name evidence="13" type="primary">pgk</name>
    <name evidence="17" type="ORF">FHW23_001665</name>
</gene>
<dbReference type="GO" id="GO:0006096">
    <property type="term" value="P:glycolytic process"/>
    <property type="evidence" value="ECO:0007669"/>
    <property type="project" value="UniProtKB-UniRule"/>
</dbReference>
<feature type="binding site" evidence="13 14">
    <location>
        <begin position="66"/>
        <end position="69"/>
    </location>
    <ligand>
        <name>substrate</name>
    </ligand>
</feature>
<evidence type="ECO:0000256" key="2">
    <source>
        <dbReference type="ARBA" id="ARBA00004838"/>
    </source>
</evidence>
<dbReference type="Proteomes" id="UP000590225">
    <property type="component" value="Unassembled WGS sequence"/>
</dbReference>
<dbReference type="PROSITE" id="PS00111">
    <property type="entry name" value="PGLYCERATE_KINASE"/>
    <property type="match status" value="1"/>
</dbReference>
<sequence>MALRTLGKPGAWGDLGDLAGKRVVVRCDLNVPLKDGVITDDGRVRASLTTLNILINAGARVIVISHLGRPDGEPKPEFSLAPVAQRLSELLGKEVTFVGETVGDEATAAAGALADGDVLLLENLRFNPEETSKDGAVRGGFADRIAALGDAFVSDGFGVVHRKQASVYELASALPSAAGSLIETELGVLERLTSSPERPYTVVLGGSKVSDKLGVIDHLLPQVDTLCIGGGMLFTFLAAQGHGVAKSLLEADQLDTVRSYLARADELGVTIDLPTDVVVASGFSADASHETVAADAIESTSFGADGIGLDIGPETAARFASAVSGSKTVFWNGPMGVFEFPAFADGTKTVAQALTEVDGLGVVGGGDSAAAVRSLGFSDDQFGHISTGGGASLEFLEGKPLPGLEALGWSA</sequence>
<comment type="catalytic activity">
    <reaction evidence="1 13 16">
        <text>(2R)-3-phosphoglycerate + ATP = (2R)-3-phospho-glyceroyl phosphate + ADP</text>
        <dbReference type="Rhea" id="RHEA:14801"/>
        <dbReference type="ChEBI" id="CHEBI:30616"/>
        <dbReference type="ChEBI" id="CHEBI:57604"/>
        <dbReference type="ChEBI" id="CHEBI:58272"/>
        <dbReference type="ChEBI" id="CHEBI:456216"/>
        <dbReference type="EC" id="2.7.2.3"/>
    </reaction>
</comment>
<feature type="binding site" evidence="13">
    <location>
        <position position="162"/>
    </location>
    <ligand>
        <name>substrate</name>
    </ligand>
</feature>
<evidence type="ECO:0000256" key="9">
    <source>
        <dbReference type="ARBA" id="ARBA00022741"/>
    </source>
</evidence>
<comment type="caution">
    <text evidence="17">The sequence shown here is derived from an EMBL/GenBank/DDBJ whole genome shotgun (WGS) entry which is preliminary data.</text>
</comment>
<feature type="binding site" evidence="13 14">
    <location>
        <begin position="28"/>
        <end position="30"/>
    </location>
    <ligand>
        <name>substrate</name>
    </ligand>
</feature>
<evidence type="ECO:0000256" key="11">
    <source>
        <dbReference type="ARBA" id="ARBA00022840"/>
    </source>
</evidence>
<dbReference type="PANTHER" id="PTHR11406">
    <property type="entry name" value="PHOSPHOGLYCERATE KINASE"/>
    <property type="match status" value="1"/>
</dbReference>
<evidence type="ECO:0000256" key="8">
    <source>
        <dbReference type="ARBA" id="ARBA00022679"/>
    </source>
</evidence>
<dbReference type="PIRSF" id="PIRSF000724">
    <property type="entry name" value="Pgk"/>
    <property type="match status" value="1"/>
</dbReference>
<evidence type="ECO:0000256" key="15">
    <source>
        <dbReference type="PIRSR" id="PIRSR000724-2"/>
    </source>
</evidence>
<dbReference type="HAMAP" id="MF_00145">
    <property type="entry name" value="Phosphoglyc_kinase"/>
    <property type="match status" value="1"/>
</dbReference>
<evidence type="ECO:0000313" key="17">
    <source>
        <dbReference type="EMBL" id="MBA8990419.1"/>
    </source>
</evidence>
<evidence type="ECO:0000256" key="4">
    <source>
        <dbReference type="ARBA" id="ARBA00011245"/>
    </source>
</evidence>
<dbReference type="PRINTS" id="PR00477">
    <property type="entry name" value="PHGLYCKINASE"/>
</dbReference>
<keyword evidence="10 13" id="KW-0418">Kinase</keyword>
<evidence type="ECO:0000256" key="14">
    <source>
        <dbReference type="PIRSR" id="PIRSR000724-1"/>
    </source>
</evidence>
<keyword evidence="9 13" id="KW-0547">Nucleotide-binding</keyword>
<evidence type="ECO:0000256" key="13">
    <source>
        <dbReference type="HAMAP-Rule" id="MF_00145"/>
    </source>
</evidence>
<feature type="binding site" evidence="14">
    <location>
        <position position="125"/>
    </location>
    <ligand>
        <name>(2R)-3-phosphoglycerate</name>
        <dbReference type="ChEBI" id="CHEBI:58272"/>
    </ligand>
</feature>
<dbReference type="GO" id="GO:0043531">
    <property type="term" value="F:ADP binding"/>
    <property type="evidence" value="ECO:0007669"/>
    <property type="project" value="TreeGrafter"/>
</dbReference>
<proteinExistence type="inferred from homology"/>
<feature type="binding site" evidence="13 15">
    <location>
        <position position="339"/>
    </location>
    <ligand>
        <name>ATP</name>
        <dbReference type="ChEBI" id="CHEBI:30616"/>
    </ligand>
</feature>
<evidence type="ECO:0000256" key="3">
    <source>
        <dbReference type="ARBA" id="ARBA00008982"/>
    </source>
</evidence>
<evidence type="ECO:0000256" key="12">
    <source>
        <dbReference type="ARBA" id="ARBA00023152"/>
    </source>
</evidence>
<evidence type="ECO:0000256" key="5">
    <source>
        <dbReference type="ARBA" id="ARBA00013061"/>
    </source>
</evidence>
<evidence type="ECO:0000256" key="7">
    <source>
        <dbReference type="ARBA" id="ARBA00022490"/>
    </source>
</evidence>
<dbReference type="FunFam" id="3.40.50.1260:FF:000031">
    <property type="entry name" value="Phosphoglycerate kinase 1"/>
    <property type="match status" value="1"/>
</dbReference>
<comment type="subcellular location">
    <subcellularLocation>
        <location evidence="13">Cytoplasm</location>
    </subcellularLocation>
</comment>
<keyword evidence="8 13" id="KW-0808">Transferase</keyword>
<name>A0AAW3T584_9MICO</name>
<organism evidence="17 18">
    <name type="scientific">Curtobacterium pusillum</name>
    <dbReference type="NCBI Taxonomy" id="69373"/>
    <lineage>
        <taxon>Bacteria</taxon>
        <taxon>Bacillati</taxon>
        <taxon>Actinomycetota</taxon>
        <taxon>Actinomycetes</taxon>
        <taxon>Micrococcales</taxon>
        <taxon>Microbacteriaceae</taxon>
        <taxon>Curtobacterium</taxon>
    </lineage>
</organism>
<feature type="binding site" evidence="13">
    <location>
        <position position="43"/>
    </location>
    <ligand>
        <name>substrate</name>
    </ligand>
</feature>
<dbReference type="InterPro" id="IPR015911">
    <property type="entry name" value="Phosphoglycerate_kinase_CS"/>
</dbReference>
<evidence type="ECO:0000256" key="16">
    <source>
        <dbReference type="RuleBase" id="RU000532"/>
    </source>
</evidence>
<protein>
    <recommendedName>
        <fullName evidence="6 13">Phosphoglycerate kinase</fullName>
        <ecNumber evidence="5 13">2.7.2.3</ecNumber>
    </recommendedName>
</protein>
<feature type="binding site" evidence="13 15">
    <location>
        <position position="212"/>
    </location>
    <ligand>
        <name>ATP</name>
        <dbReference type="ChEBI" id="CHEBI:30616"/>
    </ligand>
</feature>
<evidence type="ECO:0000256" key="10">
    <source>
        <dbReference type="ARBA" id="ARBA00022777"/>
    </source>
</evidence>
<dbReference type="GO" id="GO:0005829">
    <property type="term" value="C:cytosol"/>
    <property type="evidence" value="ECO:0007669"/>
    <property type="project" value="TreeGrafter"/>
</dbReference>
<evidence type="ECO:0000256" key="1">
    <source>
        <dbReference type="ARBA" id="ARBA00000642"/>
    </source>
</evidence>
<dbReference type="GO" id="GO:0006094">
    <property type="term" value="P:gluconeogenesis"/>
    <property type="evidence" value="ECO:0007669"/>
    <property type="project" value="TreeGrafter"/>
</dbReference>
<dbReference type="InterPro" id="IPR015824">
    <property type="entry name" value="Phosphoglycerate_kinase_N"/>
</dbReference>
<dbReference type="PANTHER" id="PTHR11406:SF23">
    <property type="entry name" value="PHOSPHOGLYCERATE KINASE 1, CHLOROPLASTIC-RELATED"/>
    <property type="match status" value="1"/>
</dbReference>
<dbReference type="EC" id="2.7.2.3" evidence="5 13"/>
<evidence type="ECO:0000256" key="6">
    <source>
        <dbReference type="ARBA" id="ARBA00016471"/>
    </source>
</evidence>
<comment type="pathway">
    <text evidence="2 13">Carbohydrate degradation; glycolysis; pyruvate from D-glyceraldehyde 3-phosphate: step 2/5.</text>
</comment>
<dbReference type="Pfam" id="PF00162">
    <property type="entry name" value="PGK"/>
    <property type="match status" value="1"/>
</dbReference>
<accession>A0AAW3T584</accession>
<reference evidence="17 18" key="1">
    <citation type="submission" date="2020-07" db="EMBL/GenBank/DDBJ databases">
        <title>Above-ground endophytic microbial communities from plants in different locations in the United States.</title>
        <authorList>
            <person name="Frank C."/>
        </authorList>
    </citation>
    <scope>NUCLEOTIDE SEQUENCE [LARGE SCALE GENOMIC DNA]</scope>
    <source>
        <strain evidence="17 18">WPL5_2</strain>
    </source>
</reference>
<comment type="subunit">
    <text evidence="4 13">Monomer.</text>
</comment>
<dbReference type="Gene3D" id="3.40.50.1260">
    <property type="entry name" value="Phosphoglycerate kinase, N-terminal domain"/>
    <property type="match status" value="2"/>
</dbReference>
<feature type="binding site" evidence="13">
    <location>
        <position position="308"/>
    </location>
    <ligand>
        <name>ATP</name>
        <dbReference type="ChEBI" id="CHEBI:30616"/>
    </ligand>
</feature>
<dbReference type="RefSeq" id="WP_182515822.1">
    <property type="nucleotide sequence ID" value="NZ_JACGXP010000002.1"/>
</dbReference>
<feature type="binding site" evidence="14">
    <location>
        <position position="162"/>
    </location>
    <ligand>
        <name>(2R)-3-phosphoglycerate</name>
        <dbReference type="ChEBI" id="CHEBI:58272"/>
    </ligand>
</feature>
<keyword evidence="12 13" id="KW-0324">Glycolysis</keyword>
<dbReference type="FunFam" id="3.40.50.1260:FF:000006">
    <property type="entry name" value="Phosphoglycerate kinase"/>
    <property type="match status" value="1"/>
</dbReference>
<dbReference type="EMBL" id="JACGXP010000002">
    <property type="protein sequence ID" value="MBA8990419.1"/>
    <property type="molecule type" value="Genomic_DNA"/>
</dbReference>
<keyword evidence="7 13" id="KW-0963">Cytoplasm</keyword>
<feature type="binding site" evidence="13">
    <location>
        <position position="125"/>
    </location>
    <ligand>
        <name>substrate</name>
    </ligand>
</feature>
<feature type="binding site" evidence="13 15">
    <location>
        <begin position="365"/>
        <end position="368"/>
    </location>
    <ligand>
        <name>ATP</name>
        <dbReference type="ChEBI" id="CHEBI:30616"/>
    </ligand>
</feature>